<name>A0A174D8J7_9CLOT</name>
<accession>A0A174D8J7</accession>
<feature type="transmembrane region" description="Helical" evidence="1">
    <location>
        <begin position="6"/>
        <end position="25"/>
    </location>
</feature>
<proteinExistence type="predicted"/>
<reference evidence="2 3" key="1">
    <citation type="submission" date="2015-09" db="EMBL/GenBank/DDBJ databases">
        <authorList>
            <consortium name="Pathogen Informatics"/>
        </authorList>
    </citation>
    <scope>NUCLEOTIDE SEQUENCE [LARGE SCALE GENOMIC DNA]</scope>
    <source>
        <strain evidence="2 3">2789STDY5834855</strain>
    </source>
</reference>
<dbReference type="EMBL" id="CYZV01000017">
    <property type="protein sequence ID" value="CUO21537.1"/>
    <property type="molecule type" value="Genomic_DNA"/>
</dbReference>
<keyword evidence="1" id="KW-0812">Transmembrane</keyword>
<organism evidence="2 3">
    <name type="scientific">Clostridium disporicum</name>
    <dbReference type="NCBI Taxonomy" id="84024"/>
    <lineage>
        <taxon>Bacteria</taxon>
        <taxon>Bacillati</taxon>
        <taxon>Bacillota</taxon>
        <taxon>Clostridia</taxon>
        <taxon>Eubacteriales</taxon>
        <taxon>Clostridiaceae</taxon>
        <taxon>Clostridium</taxon>
    </lineage>
</organism>
<evidence type="ECO:0000313" key="2">
    <source>
        <dbReference type="EMBL" id="CUO21537.1"/>
    </source>
</evidence>
<evidence type="ECO:0000256" key="1">
    <source>
        <dbReference type="SAM" id="Phobius"/>
    </source>
</evidence>
<keyword evidence="1" id="KW-0472">Membrane</keyword>
<dbReference type="Proteomes" id="UP000095558">
    <property type="component" value="Unassembled WGS sequence"/>
</dbReference>
<feature type="transmembrane region" description="Helical" evidence="1">
    <location>
        <begin position="79"/>
        <end position="97"/>
    </location>
</feature>
<gene>
    <name evidence="2" type="ORF">ERS852470_01734</name>
</gene>
<protein>
    <submittedName>
        <fullName evidence="2">Uncharacterized protein</fullName>
    </submittedName>
</protein>
<sequence length="105" mass="12072">MMAGVVLSVILIMALILGVYIFGVYTASREDSEMHIEKENKDKNVIIEIFFEVILSFIIVFSFMFLFELIGFKQEQTGIAVSIIVVFTIIFCTNKIINEIRKINR</sequence>
<evidence type="ECO:0000313" key="3">
    <source>
        <dbReference type="Proteomes" id="UP000095558"/>
    </source>
</evidence>
<feature type="transmembrane region" description="Helical" evidence="1">
    <location>
        <begin position="45"/>
        <end position="67"/>
    </location>
</feature>
<keyword evidence="1" id="KW-1133">Transmembrane helix</keyword>
<dbReference type="AlphaFoldDB" id="A0A174D8J7"/>